<feature type="region of interest" description="Disordered" evidence="1">
    <location>
        <begin position="128"/>
        <end position="264"/>
    </location>
</feature>
<dbReference type="GeneID" id="117367752"/>
<dbReference type="RefSeq" id="XP_033816540.1">
    <property type="nucleotide sequence ID" value="XM_033960649.1"/>
</dbReference>
<feature type="domain" description="CBF1-interacting co-repressor CIR N-terminal" evidence="2">
    <location>
        <begin position="8"/>
        <end position="44"/>
    </location>
</feature>
<dbReference type="InterPro" id="IPR039875">
    <property type="entry name" value="LENG1-like"/>
</dbReference>
<evidence type="ECO:0000313" key="3">
    <source>
        <dbReference type="Proteomes" id="UP000515159"/>
    </source>
</evidence>
<name>A0A6P8SCZ9_GEOSA</name>
<feature type="compositionally biased region" description="Basic residues" evidence="1">
    <location>
        <begin position="169"/>
        <end position="182"/>
    </location>
</feature>
<dbReference type="FunCoup" id="A0A6P8SCZ9">
    <property type="interactions" value="392"/>
</dbReference>
<keyword evidence="3" id="KW-1185">Reference proteome</keyword>
<feature type="compositionally biased region" description="Basic and acidic residues" evidence="1">
    <location>
        <begin position="183"/>
        <end position="192"/>
    </location>
</feature>
<organism evidence="3 4">
    <name type="scientific">Geotrypetes seraphini</name>
    <name type="common">Gaboon caecilian</name>
    <name type="synonym">Caecilia seraphini</name>
    <dbReference type="NCBI Taxonomy" id="260995"/>
    <lineage>
        <taxon>Eukaryota</taxon>
        <taxon>Metazoa</taxon>
        <taxon>Chordata</taxon>
        <taxon>Craniata</taxon>
        <taxon>Vertebrata</taxon>
        <taxon>Euteleostomi</taxon>
        <taxon>Amphibia</taxon>
        <taxon>Gymnophiona</taxon>
        <taxon>Geotrypetes</taxon>
    </lineage>
</organism>
<dbReference type="PANTHER" id="PTHR22093">
    <property type="entry name" value="LEUKOCYTE RECEPTOR CLUSTER LRC MEMBER 1"/>
    <property type="match status" value="1"/>
</dbReference>
<accession>A0A6P8SCZ9</accession>
<feature type="compositionally biased region" description="Basic and acidic residues" evidence="1">
    <location>
        <begin position="135"/>
        <end position="168"/>
    </location>
</feature>
<dbReference type="PANTHER" id="PTHR22093:SF0">
    <property type="entry name" value="LEUKOCYTE RECEPTOR CLUSTER MEMBER 1"/>
    <property type="match status" value="1"/>
</dbReference>
<dbReference type="KEGG" id="gsh:117367752"/>
<dbReference type="InParanoid" id="A0A6P8SCZ9"/>
<reference evidence="4" key="1">
    <citation type="submission" date="2025-08" db="UniProtKB">
        <authorList>
            <consortium name="RefSeq"/>
        </authorList>
    </citation>
    <scope>IDENTIFICATION</scope>
</reference>
<gene>
    <name evidence="4" type="primary">LENG1</name>
</gene>
<feature type="region of interest" description="Disordered" evidence="1">
    <location>
        <begin position="84"/>
        <end position="107"/>
    </location>
</feature>
<dbReference type="Proteomes" id="UP000515159">
    <property type="component" value="Chromosome 10"/>
</dbReference>
<keyword evidence="4" id="KW-0675">Receptor</keyword>
<dbReference type="InterPro" id="IPR019339">
    <property type="entry name" value="CIR_N_dom"/>
</dbReference>
<evidence type="ECO:0000256" key="1">
    <source>
        <dbReference type="SAM" id="MobiDB-lite"/>
    </source>
</evidence>
<sequence>MNILPKKSWHVRNKDNVARVRRDEALAAEQERERKRRAELAEQEARTDLLRKKAHHLLNCDRENERALVTGKPDSSHINLFQHVEEGYTSKSGNKEYEEEKRQEKERQEKALGLLTYLGQSAAEAQTSLPWYQEAPERRREGSSTTAHTRDEKLKGKLDPLHEMEKYLQKKKGEKKHKKDKEKKKNNERKDSSSTVVASIEQLRRERLKREAVEKERAAALMDRRSREKQTPAAKETDERRLSYNSQFHPHLARKPRIQQKEHPCQGVTYKHDCR</sequence>
<evidence type="ECO:0000259" key="2">
    <source>
        <dbReference type="SMART" id="SM01083"/>
    </source>
</evidence>
<protein>
    <submittedName>
        <fullName evidence="4">Leukocyte receptor cluster member 1</fullName>
    </submittedName>
</protein>
<evidence type="ECO:0000313" key="4">
    <source>
        <dbReference type="RefSeq" id="XP_033816540.1"/>
    </source>
</evidence>
<proteinExistence type="predicted"/>
<feature type="compositionally biased region" description="Basic and acidic residues" evidence="1">
    <location>
        <begin position="202"/>
        <end position="242"/>
    </location>
</feature>
<dbReference type="SMART" id="SM01083">
    <property type="entry name" value="Cir_N"/>
    <property type="match status" value="1"/>
</dbReference>
<dbReference type="CTD" id="79165"/>
<dbReference type="AlphaFoldDB" id="A0A6P8SCZ9"/>
<dbReference type="Pfam" id="PF10197">
    <property type="entry name" value="Cir_N"/>
    <property type="match status" value="1"/>
</dbReference>
<dbReference type="OrthoDB" id="2159131at2759"/>